<feature type="transmembrane region" description="Helical" evidence="9">
    <location>
        <begin position="147"/>
        <end position="169"/>
    </location>
</feature>
<dbReference type="AlphaFoldDB" id="A0A813EQI6"/>
<evidence type="ECO:0000256" key="5">
    <source>
        <dbReference type="ARBA" id="ARBA00023065"/>
    </source>
</evidence>
<evidence type="ECO:0000256" key="9">
    <source>
        <dbReference type="SAM" id="Phobius"/>
    </source>
</evidence>
<proteinExistence type="predicted"/>
<comment type="subcellular location">
    <subcellularLocation>
        <location evidence="1">Membrane</location>
        <topology evidence="1">Multi-pass membrane protein</topology>
    </subcellularLocation>
</comment>
<name>A0A813EQI6_POLGL</name>
<dbReference type="Pfam" id="PF00654">
    <property type="entry name" value="Voltage_CLC"/>
    <property type="match status" value="1"/>
</dbReference>
<dbReference type="EMBL" id="CAJNNV010014853">
    <property type="protein sequence ID" value="CAE8602956.1"/>
    <property type="molecule type" value="Genomic_DNA"/>
</dbReference>
<evidence type="ECO:0000256" key="3">
    <source>
        <dbReference type="ARBA" id="ARBA00022692"/>
    </source>
</evidence>
<dbReference type="GO" id="GO:0005247">
    <property type="term" value="F:voltage-gated chloride channel activity"/>
    <property type="evidence" value="ECO:0007669"/>
    <property type="project" value="TreeGrafter"/>
</dbReference>
<keyword evidence="2" id="KW-0813">Transport</keyword>
<gene>
    <name evidence="10" type="ORF">PGLA1383_LOCUS21186</name>
</gene>
<dbReference type="PANTHER" id="PTHR45711:SF6">
    <property type="entry name" value="CHLORIDE CHANNEL PROTEIN"/>
    <property type="match status" value="1"/>
</dbReference>
<evidence type="ECO:0000256" key="8">
    <source>
        <dbReference type="SAM" id="MobiDB-lite"/>
    </source>
</evidence>
<organism evidence="10 11">
    <name type="scientific">Polarella glacialis</name>
    <name type="common">Dinoflagellate</name>
    <dbReference type="NCBI Taxonomy" id="89957"/>
    <lineage>
        <taxon>Eukaryota</taxon>
        <taxon>Sar</taxon>
        <taxon>Alveolata</taxon>
        <taxon>Dinophyceae</taxon>
        <taxon>Suessiales</taxon>
        <taxon>Suessiaceae</taxon>
        <taxon>Polarella</taxon>
    </lineage>
</organism>
<feature type="non-terminal residue" evidence="10">
    <location>
        <position position="1"/>
    </location>
</feature>
<dbReference type="InterPro" id="IPR014743">
    <property type="entry name" value="Cl-channel_core"/>
</dbReference>
<dbReference type="Gene3D" id="1.10.3080.10">
    <property type="entry name" value="Clc chloride channel"/>
    <property type="match status" value="1"/>
</dbReference>
<evidence type="ECO:0000313" key="11">
    <source>
        <dbReference type="Proteomes" id="UP000654075"/>
    </source>
</evidence>
<feature type="compositionally biased region" description="Basic and acidic residues" evidence="8">
    <location>
        <begin position="595"/>
        <end position="633"/>
    </location>
</feature>
<evidence type="ECO:0000256" key="2">
    <source>
        <dbReference type="ARBA" id="ARBA00022448"/>
    </source>
</evidence>
<dbReference type="PRINTS" id="PR00762">
    <property type="entry name" value="CLCHANNEL"/>
</dbReference>
<keyword evidence="5" id="KW-0406">Ion transport</keyword>
<feature type="region of interest" description="Disordered" evidence="8">
    <location>
        <begin position="595"/>
        <end position="646"/>
    </location>
</feature>
<keyword evidence="6 9" id="KW-0472">Membrane</keyword>
<evidence type="ECO:0000256" key="4">
    <source>
        <dbReference type="ARBA" id="ARBA00022989"/>
    </source>
</evidence>
<dbReference type="SUPFAM" id="SSF81340">
    <property type="entry name" value="Clc chloride channel"/>
    <property type="match status" value="1"/>
</dbReference>
<protein>
    <recommendedName>
        <fullName evidence="12">Chloride channel protein</fullName>
    </recommendedName>
</protein>
<feature type="transmembrane region" description="Helical" evidence="9">
    <location>
        <begin position="243"/>
        <end position="264"/>
    </location>
</feature>
<evidence type="ECO:0000256" key="7">
    <source>
        <dbReference type="ARBA" id="ARBA00023214"/>
    </source>
</evidence>
<accession>A0A813EQI6</accession>
<keyword evidence="4 9" id="KW-1133">Transmembrane helix</keyword>
<sequence>VVLSLIPWLNALLLGVLTALTGSFIALNCDFLGDLRFGFCQGIFLADRNRCCGGSENVDFLRDRCIVPAIADTSSVQWITWAVYFGLDSKVKRGAGYLLAFFMYVASSVCFTGLASFIVFEYALAARGSGIPEVKAAVSGFDLPHSFSAWCLFIKALGLSLVVGAGLSLGKEGPMIHIGVCWAYILHRVSTALGLPTGSMPLHEIACVGAAAGVSSAFGAPLGGVLFAAEELGSVRSLGRRTLLLAFMAAFSASFTLKSLNLSGSNKLTLFALSLSTHNPRKEWIAWEMVAFLLTGVLGGLVGVLFIKVNLRFTAERRRCQRQGQLWFLPKGFQATMLRAIASVWPFQTRPFSEAAMTSGNLSLRFLNVSEGVLIALATSLMNFPFTVLLQPLSTEAIHALFESCPHERSSHFGLCAGEQQMESNTGVGGLAWLLAFSIPALFGMQEANRGTLMISIQRQKGWGFNYFCKRYRRVRHLQPMEDSQIHAADGRKACIHMYRRDTVHSCRQLQAPFQEQTSFTFGAALPLALRQSAQQVPGLADTSSPLCFNFSEHEQQDVRLVAIVADICKPRQAGFVIHTAAAAVEAFAAYQDSKITEREDQSRRPEDITRREGTLSREEKMREEKMRREDVQRGSSSTDEPEAETYCDNSVSAHSLFSPTKTASWVMLPTAVFELYHVGISQPGLDLHIDMSAAVKQLTRGLRSQAFTAGPRPPFMPMSCVSIVGKENPLIDGHHLLSASLCIAFRFTDGPPGMTSSTVLPTPMEGPTEETSEDFLHKLPAQKHEMSDSSGCGLKHALPFHDQLLSMVKHELTNFQVQLQEQFQKQERMLESIVELHQLRGMKPADVRFGNDAGLEEVRESTDMEFNYVHPRTSVHSK</sequence>
<dbReference type="GO" id="GO:0005769">
    <property type="term" value="C:early endosome"/>
    <property type="evidence" value="ECO:0007669"/>
    <property type="project" value="TreeGrafter"/>
</dbReference>
<comment type="caution">
    <text evidence="10">The sequence shown here is derived from an EMBL/GenBank/DDBJ whole genome shotgun (WGS) entry which is preliminary data.</text>
</comment>
<keyword evidence="7" id="KW-0868">Chloride</keyword>
<evidence type="ECO:0000256" key="1">
    <source>
        <dbReference type="ARBA" id="ARBA00004141"/>
    </source>
</evidence>
<evidence type="ECO:0008006" key="12">
    <source>
        <dbReference type="Google" id="ProtNLM"/>
    </source>
</evidence>
<dbReference type="GO" id="GO:0005886">
    <property type="term" value="C:plasma membrane"/>
    <property type="evidence" value="ECO:0007669"/>
    <property type="project" value="TreeGrafter"/>
</dbReference>
<dbReference type="InterPro" id="IPR001807">
    <property type="entry name" value="ClC"/>
</dbReference>
<evidence type="ECO:0000313" key="10">
    <source>
        <dbReference type="EMBL" id="CAE8602956.1"/>
    </source>
</evidence>
<feature type="transmembrane region" description="Helical" evidence="9">
    <location>
        <begin position="284"/>
        <end position="307"/>
    </location>
</feature>
<evidence type="ECO:0000256" key="6">
    <source>
        <dbReference type="ARBA" id="ARBA00023136"/>
    </source>
</evidence>
<feature type="transmembrane region" description="Helical" evidence="9">
    <location>
        <begin position="6"/>
        <end position="27"/>
    </location>
</feature>
<keyword evidence="3 9" id="KW-0812">Transmembrane</keyword>
<dbReference type="PANTHER" id="PTHR45711">
    <property type="entry name" value="CHLORIDE CHANNEL PROTEIN"/>
    <property type="match status" value="1"/>
</dbReference>
<feature type="transmembrane region" description="Helical" evidence="9">
    <location>
        <begin position="97"/>
        <end position="120"/>
    </location>
</feature>
<dbReference type="GO" id="GO:0005794">
    <property type="term" value="C:Golgi apparatus"/>
    <property type="evidence" value="ECO:0007669"/>
    <property type="project" value="TreeGrafter"/>
</dbReference>
<dbReference type="Proteomes" id="UP000654075">
    <property type="component" value="Unassembled WGS sequence"/>
</dbReference>
<reference evidence="10" key="1">
    <citation type="submission" date="2021-02" db="EMBL/GenBank/DDBJ databases">
        <authorList>
            <person name="Dougan E. K."/>
            <person name="Rhodes N."/>
            <person name="Thang M."/>
            <person name="Chan C."/>
        </authorList>
    </citation>
    <scope>NUCLEOTIDE SEQUENCE</scope>
</reference>
<keyword evidence="11" id="KW-1185">Reference proteome</keyword>